<comment type="caution">
    <text evidence="1">The sequence shown here is derived from an EMBL/GenBank/DDBJ whole genome shotgun (WGS) entry which is preliminary data.</text>
</comment>
<proteinExistence type="predicted"/>
<gene>
    <name evidence="1" type="ORF">BJF93_00860</name>
</gene>
<dbReference type="EMBL" id="MKIP01000032">
    <property type="protein sequence ID" value="OLP61513.1"/>
    <property type="molecule type" value="Genomic_DNA"/>
</dbReference>
<dbReference type="Proteomes" id="UP000186364">
    <property type="component" value="Unassembled WGS sequence"/>
</dbReference>
<organism evidence="1 2">
    <name type="scientific">Xaviernesmea oryzae</name>
    <dbReference type="NCBI Taxonomy" id="464029"/>
    <lineage>
        <taxon>Bacteria</taxon>
        <taxon>Pseudomonadati</taxon>
        <taxon>Pseudomonadota</taxon>
        <taxon>Alphaproteobacteria</taxon>
        <taxon>Hyphomicrobiales</taxon>
        <taxon>Rhizobiaceae</taxon>
        <taxon>Rhizobium/Agrobacterium group</taxon>
        <taxon>Xaviernesmea</taxon>
    </lineage>
</organism>
<reference evidence="1 2" key="1">
    <citation type="submission" date="2016-09" db="EMBL/GenBank/DDBJ databases">
        <title>Rhizobium sp. nov., a novel species isolated from the rice rhizosphere.</title>
        <authorList>
            <person name="Zhao J."/>
            <person name="Zhang X."/>
        </authorList>
    </citation>
    <scope>NUCLEOTIDE SEQUENCE [LARGE SCALE GENOMIC DNA]</scope>
    <source>
        <strain evidence="1 2">1.7048</strain>
    </source>
</reference>
<name>A0A1Q9B0M5_9HYPH</name>
<evidence type="ECO:0000313" key="1">
    <source>
        <dbReference type="EMBL" id="OLP61513.1"/>
    </source>
</evidence>
<keyword evidence="2" id="KW-1185">Reference proteome</keyword>
<sequence>MFACAVHAEIGTQGGCQTSQLISQTLALNTMAIGLNEPDDERRYVELCNLNAYRSAVFQRALRPYPILRL</sequence>
<dbReference type="AlphaFoldDB" id="A0A1Q9B0M5"/>
<protein>
    <submittedName>
        <fullName evidence="1">Uncharacterized protein</fullName>
    </submittedName>
</protein>
<accession>A0A1Q9B0M5</accession>
<evidence type="ECO:0000313" key="2">
    <source>
        <dbReference type="Proteomes" id="UP000186364"/>
    </source>
</evidence>